<dbReference type="PANTHER" id="PTHR30572:SF4">
    <property type="entry name" value="ABC TRANSPORTER PERMEASE YTRF"/>
    <property type="match status" value="1"/>
</dbReference>
<comment type="subcellular location">
    <subcellularLocation>
        <location evidence="1">Cell membrane</location>
        <topology evidence="1">Multi-pass membrane protein</topology>
    </subcellularLocation>
</comment>
<evidence type="ECO:0000313" key="11">
    <source>
        <dbReference type="EMBL" id="AEH26530.1"/>
    </source>
</evidence>
<feature type="domain" description="MacB-like periplasmic core" evidence="10">
    <location>
        <begin position="24"/>
        <end position="264"/>
    </location>
</feature>
<dbReference type="AlphaFoldDB" id="F8TTL9"/>
<protein>
    <recommendedName>
        <fullName evidence="12">Permease</fullName>
    </recommendedName>
</protein>
<dbReference type="InterPro" id="IPR003838">
    <property type="entry name" value="ABC3_permease_C"/>
</dbReference>
<evidence type="ECO:0000256" key="7">
    <source>
        <dbReference type="SAM" id="MobiDB-lite"/>
    </source>
</evidence>
<dbReference type="NCBIfam" id="TIGR03434">
    <property type="entry name" value="ADOP"/>
    <property type="match status" value="1"/>
</dbReference>
<feature type="transmembrane region" description="Helical" evidence="8">
    <location>
        <begin position="795"/>
        <end position="814"/>
    </location>
</feature>
<evidence type="ECO:0000256" key="5">
    <source>
        <dbReference type="ARBA" id="ARBA00023136"/>
    </source>
</evidence>
<feature type="domain" description="ABC3 transporter permease C-terminal" evidence="9">
    <location>
        <begin position="711"/>
        <end position="824"/>
    </location>
</feature>
<comment type="similarity">
    <text evidence="6">Belongs to the ABC-4 integral membrane protein family.</text>
</comment>
<proteinExistence type="inferred from homology"/>
<evidence type="ECO:0000256" key="6">
    <source>
        <dbReference type="ARBA" id="ARBA00038076"/>
    </source>
</evidence>
<feature type="domain" description="MacB-like periplasmic core" evidence="10">
    <location>
        <begin position="465"/>
        <end position="661"/>
    </location>
</feature>
<dbReference type="GO" id="GO:0022857">
    <property type="term" value="F:transmembrane transporter activity"/>
    <property type="evidence" value="ECO:0007669"/>
    <property type="project" value="TreeGrafter"/>
</dbReference>
<evidence type="ECO:0000256" key="4">
    <source>
        <dbReference type="ARBA" id="ARBA00022989"/>
    </source>
</evidence>
<feature type="transmembrane region" description="Helical" evidence="8">
    <location>
        <begin position="761"/>
        <end position="783"/>
    </location>
</feature>
<feature type="transmembrane region" description="Helical" evidence="8">
    <location>
        <begin position="397"/>
        <end position="417"/>
    </location>
</feature>
<evidence type="ECO:0000256" key="3">
    <source>
        <dbReference type="ARBA" id="ARBA00022692"/>
    </source>
</evidence>
<keyword evidence="5 8" id="KW-0472">Membrane</keyword>
<evidence type="ECO:0000256" key="2">
    <source>
        <dbReference type="ARBA" id="ARBA00022475"/>
    </source>
</evidence>
<reference evidence="11" key="1">
    <citation type="journal article" date="2011" name="FEMS Microbiol. Ecol.">
        <title>Polyketide synthase pathways identified from a metagenomic library are derived from soil Acidobacteria.</title>
        <authorList>
            <person name="Parsley L.C."/>
            <person name="Linneman J."/>
            <person name="Goode A.M."/>
            <person name="Becklund K."/>
            <person name="George I."/>
            <person name="Goodman R.M."/>
            <person name="Lopanik N.B."/>
            <person name="Liles M.R."/>
        </authorList>
    </citation>
    <scope>NUCLEOTIDE SEQUENCE</scope>
</reference>
<dbReference type="InterPro" id="IPR017800">
    <property type="entry name" value="ADOP"/>
</dbReference>
<feature type="transmembrane region" description="Helical" evidence="8">
    <location>
        <begin position="355"/>
        <end position="377"/>
    </location>
</feature>
<dbReference type="InterPro" id="IPR025857">
    <property type="entry name" value="MacB_PCD"/>
</dbReference>
<dbReference type="PANTHER" id="PTHR30572">
    <property type="entry name" value="MEMBRANE COMPONENT OF TRANSPORTER-RELATED"/>
    <property type="match status" value="1"/>
</dbReference>
<keyword evidence="4 8" id="KW-1133">Transmembrane helix</keyword>
<feature type="domain" description="ABC3 transporter permease C-terminal" evidence="9">
    <location>
        <begin position="306"/>
        <end position="421"/>
    </location>
</feature>
<evidence type="ECO:0008006" key="12">
    <source>
        <dbReference type="Google" id="ProtNLM"/>
    </source>
</evidence>
<evidence type="ECO:0000259" key="9">
    <source>
        <dbReference type="Pfam" id="PF02687"/>
    </source>
</evidence>
<feature type="transmembrane region" description="Helical" evidence="8">
    <location>
        <begin position="448"/>
        <end position="470"/>
    </location>
</feature>
<organism evidence="11">
    <name type="scientific">uncultured Acidobacteria bacterium A12</name>
    <dbReference type="NCBI Taxonomy" id="1036855"/>
    <lineage>
        <taxon>Bacteria</taxon>
        <taxon>Pseudomonadati</taxon>
        <taxon>Acidobacteriota</taxon>
        <taxon>environmental samples</taxon>
    </lineage>
</organism>
<dbReference type="Pfam" id="PF12704">
    <property type="entry name" value="MacB_PCD"/>
    <property type="match status" value="2"/>
</dbReference>
<sequence length="831" mass="88922">MESFVRDVTFALRSLKRQPAFAITAVLTIALGIGATSAIFSVVNAVLLRPLPYSDAARLGTIWSDLRARNVKDFPLPPGDFFDLRKDTTLFDAFTSIVSFRPTIGGDGQGDTEQVSGGAVNTNFFTLLGHHIHTGRNFVEEDGRPQPAQPQGDNLPAPGAQPPPPLPNIAILSYEFWQRRYGGSDAIVGKSIEFGNGRADVVGVLAPNFEILFPPGTSVDPRPDILIATRANFETGSRNNVSLRVIGKLKPGVSFQQAQSELDRLSADLRRRFTIKQTSNMNLRIEPMHDDLVADVRPQLVSLMGAVVFVLLIACANVANLLLVRASARERELAVRAAIGGNRWRIVSQLVVESLVLAAIGGGAGLLLAQFGIDALIRLSPDGLPRATAVSLDGTVLAFTALASFAAALIFGVLPAWKASRPDVMDVLRSSGRLVGGGAGRWLRDGAVVAEVALAFVLLVGSGLMIRTFIALQNANPGFDTSNVLTFLIQNNRAQGQEARAAFQRSMLERLKAIPGVVDATSAGPIPLDGGNSLARFGPLEAAADPAKFQQAIAHFVQPGYFEFTRTPIIAGRTFAPEDNRPEAKVIIIDDLMAAQLFPNGNAVGQRMLARVTTPEPDTFEVIGVVKHQRHTTMMNDGEEGMFFTDGYAQFGAAFRWAVRTSGDAEAITGAVRNAMSQQDPRLLMTEPRTWQSYLDEHIAPTRFALILIGVFASVAAILAMIGLYGVLSTTVRQRTTEIGVRMAFGATQGRILSLIIGRGLMLSLAGIVTGVVAAIALTRVMATLLVGVTATDPATFATMAFSFALVAAFAAWIPARRAAALNPNVALRDE</sequence>
<evidence type="ECO:0000259" key="10">
    <source>
        <dbReference type="Pfam" id="PF12704"/>
    </source>
</evidence>
<name>F8TTL9_9BACT</name>
<feature type="transmembrane region" description="Helical" evidence="8">
    <location>
        <begin position="300"/>
        <end position="323"/>
    </location>
</feature>
<dbReference type="InterPro" id="IPR050250">
    <property type="entry name" value="Macrolide_Exporter_MacB"/>
</dbReference>
<keyword evidence="3 8" id="KW-0812">Transmembrane</keyword>
<feature type="region of interest" description="Disordered" evidence="7">
    <location>
        <begin position="138"/>
        <end position="164"/>
    </location>
</feature>
<keyword evidence="2" id="KW-1003">Cell membrane</keyword>
<accession>F8TTL9</accession>
<feature type="transmembrane region" description="Helical" evidence="8">
    <location>
        <begin position="20"/>
        <end position="43"/>
    </location>
</feature>
<dbReference type="EMBL" id="JF342592">
    <property type="protein sequence ID" value="AEH26530.1"/>
    <property type="molecule type" value="Genomic_DNA"/>
</dbReference>
<dbReference type="GO" id="GO:0005886">
    <property type="term" value="C:plasma membrane"/>
    <property type="evidence" value="ECO:0007669"/>
    <property type="project" value="UniProtKB-SubCell"/>
</dbReference>
<evidence type="ECO:0000256" key="8">
    <source>
        <dbReference type="SAM" id="Phobius"/>
    </source>
</evidence>
<dbReference type="Pfam" id="PF02687">
    <property type="entry name" value="FtsX"/>
    <property type="match status" value="2"/>
</dbReference>
<feature type="transmembrane region" description="Helical" evidence="8">
    <location>
        <begin position="704"/>
        <end position="728"/>
    </location>
</feature>
<evidence type="ECO:0000256" key="1">
    <source>
        <dbReference type="ARBA" id="ARBA00004651"/>
    </source>
</evidence>